<feature type="domain" description="Transcriptional repressor PaaX-like C-terminal" evidence="1">
    <location>
        <begin position="165"/>
        <end position="244"/>
    </location>
</feature>
<evidence type="ECO:0000259" key="2">
    <source>
        <dbReference type="Pfam" id="PF20803"/>
    </source>
</evidence>
<keyword evidence="4" id="KW-1185">Reference proteome</keyword>
<dbReference type="Gene3D" id="3.30.70.2650">
    <property type="match status" value="1"/>
</dbReference>
<evidence type="ECO:0000259" key="1">
    <source>
        <dbReference type="Pfam" id="PF08223"/>
    </source>
</evidence>
<proteinExistence type="predicted"/>
<reference evidence="3" key="1">
    <citation type="submission" date="2024-05" db="EMBL/GenBank/DDBJ databases">
        <title>Isolation and characterization of Sporomusa carbonis sp. nov., a carboxydotrophic hydrogenogen in the genus of Sporomusa isolated from a charcoal burning pile.</title>
        <authorList>
            <person name="Boeer T."/>
            <person name="Rosenbaum F."/>
            <person name="Eysell L."/>
            <person name="Mueller V."/>
            <person name="Daniel R."/>
            <person name="Poehlein A."/>
        </authorList>
    </citation>
    <scope>NUCLEOTIDE SEQUENCE [LARGE SCALE GENOMIC DNA]</scope>
    <source>
        <strain evidence="3">DSM 3132</strain>
    </source>
</reference>
<protein>
    <recommendedName>
        <fullName evidence="5">PaaX-like C-terminal domain-containing protein</fullName>
    </recommendedName>
</protein>
<dbReference type="Pfam" id="PF08223">
    <property type="entry name" value="PaaX_C"/>
    <property type="match status" value="1"/>
</dbReference>
<organism evidence="3 4">
    <name type="scientific">Sporomusa acidovorans (strain ATCC 49682 / DSM 3132 / Mol)</name>
    <dbReference type="NCBI Taxonomy" id="1123286"/>
    <lineage>
        <taxon>Bacteria</taxon>
        <taxon>Bacillati</taxon>
        <taxon>Bacillota</taxon>
        <taxon>Negativicutes</taxon>
        <taxon>Selenomonadales</taxon>
        <taxon>Sporomusaceae</taxon>
        <taxon>Sporomusa</taxon>
    </lineage>
</organism>
<evidence type="ECO:0000313" key="4">
    <source>
        <dbReference type="Proteomes" id="UP000216052"/>
    </source>
</evidence>
<feature type="domain" description="Transcriptional repressor PaaX-like central Cas2-like" evidence="2">
    <location>
        <begin position="80"/>
        <end position="153"/>
    </location>
</feature>
<name>A0ABZ3IXP8_SPOA4</name>
<dbReference type="RefSeq" id="WP_093796860.1">
    <property type="nucleotide sequence ID" value="NZ_CP155571.1"/>
</dbReference>
<dbReference type="PANTHER" id="PTHR30319:SF1">
    <property type="entry name" value="TRANSCRIPTIONAL REPRESSOR PAAX"/>
    <property type="match status" value="1"/>
</dbReference>
<dbReference type="Proteomes" id="UP000216052">
    <property type="component" value="Chromosome"/>
</dbReference>
<accession>A0ABZ3IXP8</accession>
<sequence length="262" mass="30831">MKSIEKQVLGLIDIAIKVQVKELIDIYEVRGYKEITIRNTLSQLKKIKSIESVSRGTYRITEYGQKAAKSLNNKRQHIHEPFDNSWCVVIMQIPEKHRKQKDAFKLIITDLGFAQYYSNIYISPWNYETAIRTSLEKLGLKEYANIIKGSFSMTPVTSEQAYRLWNIPKLENLYKQEKQWITKNFPNIEKTIHDSDDLTLFNSYLDLDEHVDNILLQDPFLPIPLLPKDWIGNRILKLLTNLHDLIGNKLRQNSRYCKFIKK</sequence>
<dbReference type="InterPro" id="IPR013225">
    <property type="entry name" value="PaaX_C"/>
</dbReference>
<dbReference type="InterPro" id="IPR048846">
    <property type="entry name" value="PaaX-like_central"/>
</dbReference>
<evidence type="ECO:0008006" key="5">
    <source>
        <dbReference type="Google" id="ProtNLM"/>
    </source>
</evidence>
<dbReference type="Pfam" id="PF20803">
    <property type="entry name" value="PaaX_M"/>
    <property type="match status" value="1"/>
</dbReference>
<dbReference type="PIRSF" id="PIRSF020623">
    <property type="entry name" value="PaaX"/>
    <property type="match status" value="1"/>
</dbReference>
<dbReference type="InterPro" id="IPR011965">
    <property type="entry name" value="PaaX_trns_reg"/>
</dbReference>
<dbReference type="PANTHER" id="PTHR30319">
    <property type="entry name" value="PHENYLACETIC ACID REGULATOR-RELATED TRANSCRIPTIONAL REPRESSOR"/>
    <property type="match status" value="1"/>
</dbReference>
<gene>
    <name evidence="3" type="ORF">SPACI_006400</name>
</gene>
<dbReference type="EMBL" id="CP155571">
    <property type="protein sequence ID" value="XFO70641.1"/>
    <property type="molecule type" value="Genomic_DNA"/>
</dbReference>
<evidence type="ECO:0000313" key="3">
    <source>
        <dbReference type="EMBL" id="XFO70641.1"/>
    </source>
</evidence>